<sequence length="430" mass="49350">MIKHSILFLLLFAWMTPATYAQETVLLKGKVVRSETLKPLGLATLVYPNKSLGFEADDTGEFSFYLTASPSDSLEIRHLGYEVLKISIADFLTGDRVIKLKDDEVALAEVVIVSRKDQIDATKLMKRVYKLYAQNKPKEPHIAKSYFRETGILEGEYVFFNESRGYSIFMGQRKDAALFSNYKFFPEQSRISNVASGFKVLLENAIQERNGLDLSYVGFSNNENNYRRFQEYGPLSKRYHSRFDYQLDSTYINNGVKYYKVGFNDNQLKGAVVVNGVSLQLLEATYETDELISNPFTKSTPGQISLAFRYINEVPYLSEMTSKSTHNGLEITNYLKTVAQKFRGFDLSENQYWGFNMISEHFYISYSPEEWLSIPYYSNPEFKAVESDLKIGGKDLEEQFTDHSGAWMNTPTFEIGAAKNKIKELEVYFN</sequence>
<gene>
    <name evidence="2" type="ORF">DSL99_3549</name>
</gene>
<keyword evidence="1" id="KW-0732">Signal</keyword>
<organism evidence="2 3">
    <name type="scientific">Leeuwenhoekiella marinoflava</name>
    <dbReference type="NCBI Taxonomy" id="988"/>
    <lineage>
        <taxon>Bacteria</taxon>
        <taxon>Pseudomonadati</taxon>
        <taxon>Bacteroidota</taxon>
        <taxon>Flavobacteriia</taxon>
        <taxon>Flavobacteriales</taxon>
        <taxon>Flavobacteriaceae</taxon>
        <taxon>Leeuwenhoekiella</taxon>
    </lineage>
</organism>
<keyword evidence="2" id="KW-0378">Hydrolase</keyword>
<keyword evidence="2" id="KW-0645">Protease</keyword>
<name>A0A4Q0PF74_9FLAO</name>
<evidence type="ECO:0000256" key="1">
    <source>
        <dbReference type="SAM" id="SignalP"/>
    </source>
</evidence>
<keyword evidence="2" id="KW-0121">Carboxypeptidase</keyword>
<dbReference type="Proteomes" id="UP000290608">
    <property type="component" value="Unassembled WGS sequence"/>
</dbReference>
<dbReference type="EMBL" id="QOVL01000022">
    <property type="protein sequence ID" value="RXG25514.1"/>
    <property type="molecule type" value="Genomic_DNA"/>
</dbReference>
<proteinExistence type="predicted"/>
<dbReference type="RefSeq" id="WP_083558014.1">
    <property type="nucleotide sequence ID" value="NZ_QOVL01000022.1"/>
</dbReference>
<evidence type="ECO:0000313" key="3">
    <source>
        <dbReference type="Proteomes" id="UP000290608"/>
    </source>
</evidence>
<dbReference type="AlphaFoldDB" id="A0A4Q0PF74"/>
<evidence type="ECO:0000313" key="2">
    <source>
        <dbReference type="EMBL" id="RXG25514.1"/>
    </source>
</evidence>
<dbReference type="STRING" id="1122159.SAMN02745246_03536"/>
<protein>
    <submittedName>
        <fullName evidence="2">Carboxypeptidase-like protein</fullName>
    </submittedName>
</protein>
<feature type="signal peptide" evidence="1">
    <location>
        <begin position="1"/>
        <end position="21"/>
    </location>
</feature>
<comment type="caution">
    <text evidence="2">The sequence shown here is derived from an EMBL/GenBank/DDBJ whole genome shotgun (WGS) entry which is preliminary data.</text>
</comment>
<feature type="chain" id="PRO_5020298444" evidence="1">
    <location>
        <begin position="22"/>
        <end position="430"/>
    </location>
</feature>
<dbReference type="GO" id="GO:0004180">
    <property type="term" value="F:carboxypeptidase activity"/>
    <property type="evidence" value="ECO:0007669"/>
    <property type="project" value="UniProtKB-KW"/>
</dbReference>
<accession>A0A4Q0PF74</accession>
<reference evidence="2 3" key="1">
    <citation type="submission" date="2018-07" db="EMBL/GenBank/DDBJ databases">
        <title>Leeuwenhoekiella genomics.</title>
        <authorList>
            <person name="Tahon G."/>
            <person name="Willems A."/>
        </authorList>
    </citation>
    <scope>NUCLEOTIDE SEQUENCE [LARGE SCALE GENOMIC DNA]</scope>
    <source>
        <strain evidence="2 3">LMG 1345</strain>
    </source>
</reference>
<dbReference type="Pfam" id="PF13715">
    <property type="entry name" value="CarbopepD_reg_2"/>
    <property type="match status" value="1"/>
</dbReference>